<comment type="function">
    <text evidence="3">Responsible for synthesis of pseudouridine from uracil.</text>
</comment>
<gene>
    <name evidence="5" type="ORF">A2845_05830</name>
</gene>
<dbReference type="Gene3D" id="3.30.2350.10">
    <property type="entry name" value="Pseudouridine synthase"/>
    <property type="match status" value="1"/>
</dbReference>
<dbReference type="EC" id="5.4.99.-" evidence="3"/>
<dbReference type="SUPFAM" id="SSF55120">
    <property type="entry name" value="Pseudouridine synthase"/>
    <property type="match status" value="1"/>
</dbReference>
<sequence>MSQITPTILYEDQHLLVINKPAGLVVHSDGRTTEATLSDWVKEKYPELKDIGGLHTLDSGRYVERWGIVHRLDRDTSGVLLIAKDAQTFLDLQRQFLERKIEKTYHAVVRGSLENDHGRIDMPIGRNRADFRQWAIAPHARGTLRSAITDYAVLGEYDKYSFLELSPKTGRTHQLRVHLSALGHSIAADTRYGGTKASACGFKRLALHARRIAFLYAGKKMEVTAPYPTDFESAAPLFGVSLG</sequence>
<evidence type="ECO:0000259" key="4">
    <source>
        <dbReference type="Pfam" id="PF00849"/>
    </source>
</evidence>
<evidence type="ECO:0000313" key="6">
    <source>
        <dbReference type="Proteomes" id="UP000177122"/>
    </source>
</evidence>
<organism evidence="5 6">
    <name type="scientific">Candidatus Lloydbacteria bacterium RIFCSPHIGHO2_01_FULL_49_22</name>
    <dbReference type="NCBI Taxonomy" id="1798658"/>
    <lineage>
        <taxon>Bacteria</taxon>
        <taxon>Candidatus Lloydiibacteriota</taxon>
    </lineage>
</organism>
<evidence type="ECO:0000256" key="2">
    <source>
        <dbReference type="PIRSR" id="PIRSR606225-1"/>
    </source>
</evidence>
<dbReference type="GO" id="GO:0006396">
    <property type="term" value="P:RNA processing"/>
    <property type="evidence" value="ECO:0007669"/>
    <property type="project" value="UniProtKB-ARBA"/>
</dbReference>
<dbReference type="CDD" id="cd02869">
    <property type="entry name" value="PseudoU_synth_RluA_like"/>
    <property type="match status" value="1"/>
</dbReference>
<accession>A0A1G2CXX8</accession>
<dbReference type="GO" id="GO:0001522">
    <property type="term" value="P:pseudouridine synthesis"/>
    <property type="evidence" value="ECO:0007669"/>
    <property type="project" value="InterPro"/>
</dbReference>
<name>A0A1G2CXX8_9BACT</name>
<keyword evidence="3" id="KW-0413">Isomerase</keyword>
<reference evidence="5 6" key="1">
    <citation type="journal article" date="2016" name="Nat. Commun.">
        <title>Thousands of microbial genomes shed light on interconnected biogeochemical processes in an aquifer system.</title>
        <authorList>
            <person name="Anantharaman K."/>
            <person name="Brown C.T."/>
            <person name="Hug L.A."/>
            <person name="Sharon I."/>
            <person name="Castelle C.J."/>
            <person name="Probst A.J."/>
            <person name="Thomas B.C."/>
            <person name="Singh A."/>
            <person name="Wilkins M.J."/>
            <person name="Karaoz U."/>
            <person name="Brodie E.L."/>
            <person name="Williams K.H."/>
            <person name="Hubbard S.S."/>
            <person name="Banfield J.F."/>
        </authorList>
    </citation>
    <scope>NUCLEOTIDE SEQUENCE [LARGE SCALE GENOMIC DNA]</scope>
</reference>
<comment type="similarity">
    <text evidence="1 3">Belongs to the pseudouridine synthase RluA family.</text>
</comment>
<proteinExistence type="inferred from homology"/>
<evidence type="ECO:0000256" key="3">
    <source>
        <dbReference type="RuleBase" id="RU362028"/>
    </source>
</evidence>
<dbReference type="GO" id="GO:0140098">
    <property type="term" value="F:catalytic activity, acting on RNA"/>
    <property type="evidence" value="ECO:0007669"/>
    <property type="project" value="UniProtKB-ARBA"/>
</dbReference>
<comment type="caution">
    <text evidence="5">The sequence shown here is derived from an EMBL/GenBank/DDBJ whole genome shotgun (WGS) entry which is preliminary data.</text>
</comment>
<comment type="catalytic activity">
    <reaction evidence="3">
        <text>a uridine in RNA = a pseudouridine in RNA</text>
        <dbReference type="Rhea" id="RHEA:48348"/>
        <dbReference type="Rhea" id="RHEA-COMP:12068"/>
        <dbReference type="Rhea" id="RHEA-COMP:12069"/>
        <dbReference type="ChEBI" id="CHEBI:65314"/>
        <dbReference type="ChEBI" id="CHEBI:65315"/>
    </reaction>
</comment>
<dbReference type="GO" id="GO:0009982">
    <property type="term" value="F:pseudouridine synthase activity"/>
    <property type="evidence" value="ECO:0007669"/>
    <property type="project" value="InterPro"/>
</dbReference>
<dbReference type="Proteomes" id="UP000177122">
    <property type="component" value="Unassembled WGS sequence"/>
</dbReference>
<feature type="active site" evidence="2">
    <location>
        <position position="73"/>
    </location>
</feature>
<dbReference type="GO" id="GO:0003723">
    <property type="term" value="F:RNA binding"/>
    <property type="evidence" value="ECO:0007669"/>
    <property type="project" value="InterPro"/>
</dbReference>
<dbReference type="Pfam" id="PF00849">
    <property type="entry name" value="PseudoU_synth_2"/>
    <property type="match status" value="1"/>
</dbReference>
<evidence type="ECO:0000256" key="1">
    <source>
        <dbReference type="ARBA" id="ARBA00010876"/>
    </source>
</evidence>
<dbReference type="AlphaFoldDB" id="A0A1G2CXX8"/>
<dbReference type="PROSITE" id="PS01129">
    <property type="entry name" value="PSI_RLU"/>
    <property type="match status" value="1"/>
</dbReference>
<dbReference type="InterPro" id="IPR020103">
    <property type="entry name" value="PsdUridine_synth_cat_dom_sf"/>
</dbReference>
<feature type="domain" description="Pseudouridine synthase RsuA/RluA-like" evidence="4">
    <location>
        <begin position="14"/>
        <end position="181"/>
    </location>
</feature>
<dbReference type="NCBIfam" id="TIGR00005">
    <property type="entry name" value="rluA_subfam"/>
    <property type="match status" value="1"/>
</dbReference>
<dbReference type="InterPro" id="IPR006225">
    <property type="entry name" value="PsdUridine_synth_RluC/D"/>
</dbReference>
<evidence type="ECO:0000313" key="5">
    <source>
        <dbReference type="EMBL" id="OGZ05501.1"/>
    </source>
</evidence>
<dbReference type="EMBL" id="MHLI01000010">
    <property type="protein sequence ID" value="OGZ05501.1"/>
    <property type="molecule type" value="Genomic_DNA"/>
</dbReference>
<protein>
    <recommendedName>
        <fullName evidence="3">Pseudouridine synthase</fullName>
        <ecNumber evidence="3">5.4.99.-</ecNumber>
    </recommendedName>
</protein>
<dbReference type="PANTHER" id="PTHR21600">
    <property type="entry name" value="MITOCHONDRIAL RNA PSEUDOURIDINE SYNTHASE"/>
    <property type="match status" value="1"/>
</dbReference>
<dbReference type="InterPro" id="IPR006145">
    <property type="entry name" value="PsdUridine_synth_RsuA/RluA"/>
</dbReference>
<dbReference type="InterPro" id="IPR050188">
    <property type="entry name" value="RluA_PseudoU_synthase"/>
</dbReference>
<dbReference type="InterPro" id="IPR006224">
    <property type="entry name" value="PsdUridine_synth_RluA-like_CS"/>
</dbReference>